<dbReference type="OrthoDB" id="3599942at2759"/>
<dbReference type="GeneID" id="37196561"/>
<evidence type="ECO:0000313" key="2">
    <source>
        <dbReference type="Proteomes" id="UP000248961"/>
    </source>
</evidence>
<feature type="non-terminal residue" evidence="1">
    <location>
        <position position="137"/>
    </location>
</feature>
<dbReference type="Proteomes" id="UP000248961">
    <property type="component" value="Unassembled WGS sequence"/>
</dbReference>
<accession>A0A395HES7</accession>
<dbReference type="RefSeq" id="XP_025545625.1">
    <property type="nucleotide sequence ID" value="XM_025692272.1"/>
</dbReference>
<dbReference type="VEuPathDB" id="FungiDB:BO97DRAFT_358657"/>
<protein>
    <submittedName>
        <fullName evidence="1">Uncharacterized protein</fullName>
    </submittedName>
</protein>
<sequence length="137" mass="15130">MSGSVKSFRNLEVTHDSKELAKTTAGASTLPELITTIPRAYQVLLGDYLSKKFRVAHKHANVMSTISLYERHNTDSSFPPIVRNSLKEPKLQFAKEFLSSTQGSASPETFKAAVEQARKNVLTAAIKEKKKESAHLA</sequence>
<proteinExistence type="predicted"/>
<organism evidence="1 2">
    <name type="scientific">Aspergillus homomorphus (strain CBS 101889)</name>
    <dbReference type="NCBI Taxonomy" id="1450537"/>
    <lineage>
        <taxon>Eukaryota</taxon>
        <taxon>Fungi</taxon>
        <taxon>Dikarya</taxon>
        <taxon>Ascomycota</taxon>
        <taxon>Pezizomycotina</taxon>
        <taxon>Eurotiomycetes</taxon>
        <taxon>Eurotiomycetidae</taxon>
        <taxon>Eurotiales</taxon>
        <taxon>Aspergillaceae</taxon>
        <taxon>Aspergillus</taxon>
        <taxon>Aspergillus subgen. Circumdati</taxon>
    </lineage>
</organism>
<dbReference type="AlphaFoldDB" id="A0A395HES7"/>
<evidence type="ECO:0000313" key="1">
    <source>
        <dbReference type="EMBL" id="RAL06471.1"/>
    </source>
</evidence>
<keyword evidence="2" id="KW-1185">Reference proteome</keyword>
<reference evidence="1 2" key="1">
    <citation type="submission" date="2018-02" db="EMBL/GenBank/DDBJ databases">
        <title>The genomes of Aspergillus section Nigri reveals drivers in fungal speciation.</title>
        <authorList>
            <consortium name="DOE Joint Genome Institute"/>
            <person name="Vesth T.C."/>
            <person name="Nybo J."/>
            <person name="Theobald S."/>
            <person name="Brandl J."/>
            <person name="Frisvad J.C."/>
            <person name="Nielsen K.F."/>
            <person name="Lyhne E.K."/>
            <person name="Kogle M.E."/>
            <person name="Kuo A."/>
            <person name="Riley R."/>
            <person name="Clum A."/>
            <person name="Nolan M."/>
            <person name="Lipzen A."/>
            <person name="Salamov A."/>
            <person name="Henrissat B."/>
            <person name="Wiebenga A."/>
            <person name="De vries R.P."/>
            <person name="Grigoriev I.V."/>
            <person name="Mortensen U.H."/>
            <person name="Andersen M.R."/>
            <person name="Baker S.E."/>
        </authorList>
    </citation>
    <scope>NUCLEOTIDE SEQUENCE [LARGE SCALE GENOMIC DNA]</scope>
    <source>
        <strain evidence="1 2">CBS 101889</strain>
    </source>
</reference>
<name>A0A395HES7_ASPHC</name>
<dbReference type="EMBL" id="KZ824400">
    <property type="protein sequence ID" value="RAL06471.1"/>
    <property type="molecule type" value="Genomic_DNA"/>
</dbReference>
<gene>
    <name evidence="1" type="ORF">BO97DRAFT_358657</name>
</gene>